<dbReference type="InterPro" id="IPR001119">
    <property type="entry name" value="SLH_dom"/>
</dbReference>
<geneLocation type="plasmid" evidence="2">
    <name>pFR260</name>
</geneLocation>
<dbReference type="Pfam" id="PF01832">
    <property type="entry name" value="Glucosaminidase"/>
    <property type="match status" value="1"/>
</dbReference>
<dbReference type="AlphaFoldDB" id="A0A1B2RCB9"/>
<dbReference type="SMART" id="SM00047">
    <property type="entry name" value="LYZ2"/>
    <property type="match status" value="1"/>
</dbReference>
<evidence type="ECO:0000313" key="2">
    <source>
        <dbReference type="EMBL" id="AOB42099.1"/>
    </source>
</evidence>
<dbReference type="InterPro" id="IPR051465">
    <property type="entry name" value="Cell_Envelope_Struct_Comp"/>
</dbReference>
<dbReference type="Pfam" id="PF00395">
    <property type="entry name" value="SLH"/>
    <property type="match status" value="3"/>
</dbReference>
<proteinExistence type="predicted"/>
<dbReference type="PANTHER" id="PTHR43308">
    <property type="entry name" value="OUTER MEMBRANE PROTEIN ALPHA-RELATED"/>
    <property type="match status" value="1"/>
</dbReference>
<dbReference type="RefSeq" id="WP_076776173.1">
    <property type="nucleotide sequence ID" value="NZ_KX258624.1"/>
</dbReference>
<keyword evidence="1" id="KW-0732">Signal</keyword>
<dbReference type="PANTHER" id="PTHR43308:SF1">
    <property type="entry name" value="OUTER MEMBRANE PROTEIN ALPHA"/>
    <property type="match status" value="1"/>
</dbReference>
<dbReference type="EMBL" id="KX258624">
    <property type="protein sequence ID" value="AOB42099.1"/>
    <property type="molecule type" value="Genomic_DNA"/>
</dbReference>
<accession>A0A1B2RCB9</accession>
<protein>
    <submittedName>
        <fullName evidence="2">N-acetylmuramoyl-L-alanine amidase</fullName>
    </submittedName>
</protein>
<reference evidence="2" key="1">
    <citation type="submission" date="2016-05" db="EMBL/GenBank/DDBJ databases">
        <title>Complete sequence and organization of pFR260, the Bacillus thuringiensis INTA Fr7-4 plasmid harbouring the insecticidal genes.</title>
        <authorList>
            <person name="Navas L.E."/>
            <person name="Amadio A.F."/>
            <person name="Ortiz E.M."/>
            <person name="Sauka D.H."/>
            <person name="Benintende G.B."/>
            <person name="Zandomeni R.O."/>
            <person name="Berretta M.F."/>
        </authorList>
    </citation>
    <scope>NUCLEOTIDE SEQUENCE</scope>
    <source>
        <strain evidence="2">INTA Fr7-4</strain>
        <plasmid evidence="2">pFR260</plasmid>
    </source>
</reference>
<dbReference type="InterPro" id="IPR002901">
    <property type="entry name" value="MGlyc_endo_b_GlcNAc-like_dom"/>
</dbReference>
<evidence type="ECO:0000256" key="1">
    <source>
        <dbReference type="ARBA" id="ARBA00022729"/>
    </source>
</evidence>
<dbReference type="GO" id="GO:0004040">
    <property type="term" value="F:amidase activity"/>
    <property type="evidence" value="ECO:0007669"/>
    <property type="project" value="InterPro"/>
</dbReference>
<organism evidence="2">
    <name type="scientific">Bacillus thuringiensis</name>
    <dbReference type="NCBI Taxonomy" id="1428"/>
    <lineage>
        <taxon>Bacteria</taxon>
        <taxon>Bacillati</taxon>
        <taxon>Bacillota</taxon>
        <taxon>Bacilli</taxon>
        <taxon>Bacillales</taxon>
        <taxon>Bacillaceae</taxon>
        <taxon>Bacillus</taxon>
        <taxon>Bacillus cereus group</taxon>
    </lineage>
</organism>
<gene>
    <name evidence="2" type="ORF">pFR260_002c</name>
</gene>
<keyword evidence="2" id="KW-0614">Plasmid</keyword>
<dbReference type="PROSITE" id="PS51272">
    <property type="entry name" value="SLH"/>
    <property type="match status" value="3"/>
</dbReference>
<name>A0A1B2RCB9_BACTU</name>
<sequence length="481" mass="54121">MKKGLCNIAFITMALQVITIPIISSADTVNSSVNRDSKKLVFPDVPNDHWAYEAIMILANKNIIAGYDNGKFGLGDDVTREQVAALIFRALNLESQKEYNNPYNDVNKGTTMFPNEILTLTEMGIFIGDEHGDFRPKDSLTRAEMAQILKRAFQLKVKAEHTFSDVPTTSWAKDAISALQSNGITVGTGNGKFEPDMIVKREQYAQFLYRAMNVKNEENNITATSYVDLDLTLASNISGKEIDNFIEKYHADSPLLGHGQDFIHAQNEYGVNALYLASHAILESGYGKSEIAYRKHNLFGLRAYDGDPFKYAKYLPTYGDSISYNASYVRKNYLEKDGVYYNGSTLTGMNVMYASDSKWSEKIANIMERMKPFKVEDYKFATRLPKNPNALDVNALSNEIPYKSFSTGLAVTVLNSGFYYHVPYPFDLQIKSDPTIKENKVGILTTGAKIIPYREDSNGWIEFSFITNGEKYWTLKSNVSM</sequence>
<dbReference type="Gene3D" id="1.10.530.10">
    <property type="match status" value="1"/>
</dbReference>